<feature type="compositionally biased region" description="Basic residues" evidence="10">
    <location>
        <begin position="926"/>
        <end position="935"/>
    </location>
</feature>
<protein>
    <recommendedName>
        <fullName evidence="9">ATP-dependent RNA helicase</fullName>
        <ecNumber evidence="9">3.6.4.13</ecNumber>
    </recommendedName>
</protein>
<feature type="compositionally biased region" description="Acidic residues" evidence="10">
    <location>
        <begin position="340"/>
        <end position="349"/>
    </location>
</feature>
<dbReference type="GO" id="GO:0005730">
    <property type="term" value="C:nucleolus"/>
    <property type="evidence" value="ECO:0007669"/>
    <property type="project" value="UniProtKB-SubCell"/>
</dbReference>
<dbReference type="EMBL" id="KZ819409">
    <property type="protein sequence ID" value="PWN40710.1"/>
    <property type="molecule type" value="Genomic_DNA"/>
</dbReference>
<proteinExistence type="inferred from homology"/>
<sequence length="982" mass="104797">MDDDGLLMNFAAPQPVSRASRTQVRKGAAQSRASRSGAPHAKRQSNGDASISSDTSALASRSWARHAASSSASTPPSTSLTAQPPFSSRPDRSALKRPRLSGAGGSVQADGLSAAHDILDLSERTGRRRIKTAAAASASTRPQGSQLGSGAGRPGSGSGAGIVSSLFTGDVSSGPNGNIFAEGTTPVRNAKPTNAPLDSSTFSGLALDPLIVRHLSGRMDIGSRPTAIQRTALPALMSSSSSSEAFPTYDKATAKDVLIHAQTGSGKTLAYLLPILQSLLPLCEDAASWIDRNIGTLAIILAPTRELARQIYEVAEKLLALHLSARSGDRTDEREAAEIAGDEAAEDGQDPSRRRTRWIVPGLLSGGSTKNHEKSKLRKGLPIIVATPGRLLDHLQNTSTLDVGRLQWLVLDEADRLLEMGFKETLDAILRALDGRRRLARETARNVMLENGGAANDEPTDAMGIQWWKAPRRTVLCSATLDENVQVLAGTALVTPIVVRALADGDEPKDASAPLAIRSDSTSSDVNLVAVAKTEAQPQATLSAPAQLRQHFVVTPTKQRLVMLLALLRKAISSATSTEGTPAATRRVIVFMSCTDSVDLHWNAMGGVNMDILDGAEERSTTESDAGTPNSTVGQTCQLLPDARVYRLHGSMPQADRISSLRTFSKNAPSNGGACKASILLCTSVAARGLDLPDVGTVIQLDPPTDSGADEYLHRIGRTARAGRNGQSWLMLLPHEREIVSRLEENMRSGDAKYKDAQKHLHEADPRSTLRDGFGGRGDEYEARATDAQLAFERWVMSSEKASAMARSAFMSHIRAYATHPASNKDIFPIGALQLGHLAKAFALREAPATIKAKARSSGSAAKLNTSKKRKIEVKEEAHRKDKIQKMQQKAQDLATSGREDARDGPREEEEEEEDSDDPAAFARSAARKHARHSLPKAGAPTKDVPTNSAEARMYAKVRALGRETRKGGVLGAHAADEFQLA</sequence>
<dbReference type="SMART" id="SM01178">
    <property type="entry name" value="DUF4217"/>
    <property type="match status" value="1"/>
</dbReference>
<keyword evidence="6 9" id="KW-0347">Helicase</keyword>
<dbReference type="SMART" id="SM00487">
    <property type="entry name" value="DEXDc"/>
    <property type="match status" value="1"/>
</dbReference>
<feature type="compositionally biased region" description="Acidic residues" evidence="10">
    <location>
        <begin position="907"/>
        <end position="918"/>
    </location>
</feature>
<dbReference type="GO" id="GO:0016887">
    <property type="term" value="F:ATP hydrolysis activity"/>
    <property type="evidence" value="ECO:0007669"/>
    <property type="project" value="RHEA"/>
</dbReference>
<dbReference type="InterPro" id="IPR011545">
    <property type="entry name" value="DEAD/DEAH_box_helicase_dom"/>
</dbReference>
<evidence type="ECO:0000259" key="11">
    <source>
        <dbReference type="PROSITE" id="PS51192"/>
    </source>
</evidence>
<evidence type="ECO:0000256" key="8">
    <source>
        <dbReference type="ARBA" id="ARBA00022884"/>
    </source>
</evidence>
<dbReference type="PROSITE" id="PS51192">
    <property type="entry name" value="HELICASE_ATP_BIND_1"/>
    <property type="match status" value="1"/>
</dbReference>
<dbReference type="InterPro" id="IPR000629">
    <property type="entry name" value="RNA-helicase_DEAD-box_CS"/>
</dbReference>
<keyword evidence="2" id="KW-0690">Ribosome biogenesis</keyword>
<dbReference type="GO" id="GO:0005524">
    <property type="term" value="F:ATP binding"/>
    <property type="evidence" value="ECO:0007669"/>
    <property type="project" value="UniProtKB-UniRule"/>
</dbReference>
<dbReference type="EC" id="3.6.4.13" evidence="9"/>
<dbReference type="FunCoup" id="A0A316VTI9">
    <property type="interactions" value="488"/>
</dbReference>
<dbReference type="GO" id="GO:0003724">
    <property type="term" value="F:RNA helicase activity"/>
    <property type="evidence" value="ECO:0007669"/>
    <property type="project" value="UniProtKB-EC"/>
</dbReference>
<dbReference type="Proteomes" id="UP000245783">
    <property type="component" value="Unassembled WGS sequence"/>
</dbReference>
<feature type="domain" description="Helicase ATP-binding" evidence="11">
    <location>
        <begin position="248"/>
        <end position="499"/>
    </location>
</feature>
<dbReference type="PROSITE" id="PS00039">
    <property type="entry name" value="DEAD_ATP_HELICASE"/>
    <property type="match status" value="1"/>
</dbReference>
<evidence type="ECO:0000256" key="3">
    <source>
        <dbReference type="ARBA" id="ARBA00022552"/>
    </source>
</evidence>
<dbReference type="OrthoDB" id="422663at2759"/>
<feature type="compositionally biased region" description="Gly residues" evidence="10">
    <location>
        <begin position="147"/>
        <end position="160"/>
    </location>
</feature>
<evidence type="ECO:0000256" key="1">
    <source>
        <dbReference type="ARBA" id="ARBA00004604"/>
    </source>
</evidence>
<comment type="function">
    <text evidence="9">RNA helicase.</text>
</comment>
<feature type="region of interest" description="Disordered" evidence="10">
    <location>
        <begin position="963"/>
        <end position="982"/>
    </location>
</feature>
<evidence type="ECO:0000313" key="14">
    <source>
        <dbReference type="Proteomes" id="UP000245783"/>
    </source>
</evidence>
<dbReference type="RefSeq" id="XP_025367870.1">
    <property type="nucleotide sequence ID" value="XM_025515704.1"/>
</dbReference>
<keyword evidence="4 9" id="KW-0547">Nucleotide-binding</keyword>
<organism evidence="13 14">
    <name type="scientific">Ceraceosorus guamensis</name>
    <dbReference type="NCBI Taxonomy" id="1522189"/>
    <lineage>
        <taxon>Eukaryota</taxon>
        <taxon>Fungi</taxon>
        <taxon>Dikarya</taxon>
        <taxon>Basidiomycota</taxon>
        <taxon>Ustilaginomycotina</taxon>
        <taxon>Exobasidiomycetes</taxon>
        <taxon>Ceraceosorales</taxon>
        <taxon>Ceraceosoraceae</taxon>
        <taxon>Ceraceosorus</taxon>
    </lineage>
</organism>
<feature type="region of interest" description="Disordered" evidence="10">
    <location>
        <begin position="131"/>
        <end position="195"/>
    </location>
</feature>
<feature type="compositionally biased region" description="Low complexity" evidence="10">
    <location>
        <begin position="56"/>
        <end position="82"/>
    </location>
</feature>
<feature type="region of interest" description="Disordered" evidence="10">
    <location>
        <begin position="1"/>
        <end position="108"/>
    </location>
</feature>
<keyword evidence="5 9" id="KW-0378">Hydrolase</keyword>
<keyword evidence="7 9" id="KW-0067">ATP-binding</keyword>
<dbReference type="Pfam" id="PF13959">
    <property type="entry name" value="CTE_SPB4"/>
    <property type="match status" value="1"/>
</dbReference>
<evidence type="ECO:0000256" key="6">
    <source>
        <dbReference type="ARBA" id="ARBA00022806"/>
    </source>
</evidence>
<dbReference type="Pfam" id="PF00270">
    <property type="entry name" value="DEAD"/>
    <property type="match status" value="2"/>
</dbReference>
<accession>A0A316VTI9</accession>
<dbReference type="InterPro" id="IPR014001">
    <property type="entry name" value="Helicase_ATP-bd"/>
</dbReference>
<dbReference type="AlphaFoldDB" id="A0A316VTI9"/>
<comment type="catalytic activity">
    <reaction evidence="9">
        <text>ATP + H2O = ADP + phosphate + H(+)</text>
        <dbReference type="Rhea" id="RHEA:13065"/>
        <dbReference type="ChEBI" id="CHEBI:15377"/>
        <dbReference type="ChEBI" id="CHEBI:15378"/>
        <dbReference type="ChEBI" id="CHEBI:30616"/>
        <dbReference type="ChEBI" id="CHEBI:43474"/>
        <dbReference type="ChEBI" id="CHEBI:456216"/>
        <dbReference type="EC" id="3.6.4.13"/>
    </reaction>
</comment>
<comment type="similarity">
    <text evidence="9">Belongs to the DEAD box helicase family.</text>
</comment>
<keyword evidence="8 9" id="KW-0694">RNA-binding</keyword>
<evidence type="ECO:0000256" key="10">
    <source>
        <dbReference type="SAM" id="MobiDB-lite"/>
    </source>
</evidence>
<feature type="compositionally biased region" description="Polar residues" evidence="10">
    <location>
        <begin position="137"/>
        <end position="146"/>
    </location>
</feature>
<dbReference type="InterPro" id="IPR025313">
    <property type="entry name" value="SPB4-like_CTE"/>
</dbReference>
<feature type="compositionally biased region" description="Polar residues" evidence="10">
    <location>
        <begin position="44"/>
        <end position="55"/>
    </location>
</feature>
<gene>
    <name evidence="13" type="ORF">IE81DRAFT_342560</name>
</gene>
<evidence type="ECO:0000256" key="2">
    <source>
        <dbReference type="ARBA" id="ARBA00022517"/>
    </source>
</evidence>
<dbReference type="InterPro" id="IPR027417">
    <property type="entry name" value="P-loop_NTPase"/>
</dbReference>
<comment type="domain">
    <text evidence="9">The Q motif is unique to and characteristic of the DEAD box family of RNA helicases and controls ATP binding and hydrolysis.</text>
</comment>
<name>A0A316VTI9_9BASI</name>
<dbReference type="GO" id="GO:0003723">
    <property type="term" value="F:RNA binding"/>
    <property type="evidence" value="ECO:0007669"/>
    <property type="project" value="UniProtKB-UniRule"/>
</dbReference>
<dbReference type="Gene3D" id="3.40.50.300">
    <property type="entry name" value="P-loop containing nucleotide triphosphate hydrolases"/>
    <property type="match status" value="2"/>
</dbReference>
<feature type="domain" description="Helicase C-terminal" evidence="12">
    <location>
        <begin position="547"/>
        <end position="762"/>
    </location>
</feature>
<dbReference type="SMART" id="SM00490">
    <property type="entry name" value="HELICc"/>
    <property type="match status" value="1"/>
</dbReference>
<evidence type="ECO:0000313" key="13">
    <source>
        <dbReference type="EMBL" id="PWN40710.1"/>
    </source>
</evidence>
<feature type="compositionally biased region" description="Low complexity" evidence="10">
    <location>
        <begin position="27"/>
        <end position="38"/>
    </location>
</feature>
<evidence type="ECO:0000256" key="5">
    <source>
        <dbReference type="ARBA" id="ARBA00022801"/>
    </source>
</evidence>
<evidence type="ECO:0000256" key="4">
    <source>
        <dbReference type="ARBA" id="ARBA00022741"/>
    </source>
</evidence>
<feature type="compositionally biased region" description="Polar residues" evidence="10">
    <location>
        <begin position="886"/>
        <end position="895"/>
    </location>
</feature>
<feature type="region of interest" description="Disordered" evidence="10">
    <location>
        <begin position="331"/>
        <end position="352"/>
    </location>
</feature>
<dbReference type="SUPFAM" id="SSF52540">
    <property type="entry name" value="P-loop containing nucleoside triphosphate hydrolases"/>
    <property type="match status" value="1"/>
</dbReference>
<dbReference type="Pfam" id="PF00271">
    <property type="entry name" value="Helicase_C"/>
    <property type="match status" value="1"/>
</dbReference>
<reference evidence="13 14" key="1">
    <citation type="journal article" date="2018" name="Mol. Biol. Evol.">
        <title>Broad Genomic Sampling Reveals a Smut Pathogenic Ancestry of the Fungal Clade Ustilaginomycotina.</title>
        <authorList>
            <person name="Kijpornyongpan T."/>
            <person name="Mondo S.J."/>
            <person name="Barry K."/>
            <person name="Sandor L."/>
            <person name="Lee J."/>
            <person name="Lipzen A."/>
            <person name="Pangilinan J."/>
            <person name="LaButti K."/>
            <person name="Hainaut M."/>
            <person name="Henrissat B."/>
            <person name="Grigoriev I.V."/>
            <person name="Spatafora J.W."/>
            <person name="Aime M.C."/>
        </authorList>
    </citation>
    <scope>NUCLEOTIDE SEQUENCE [LARGE SCALE GENOMIC DNA]</scope>
    <source>
        <strain evidence="13 14">MCA 4658</strain>
    </source>
</reference>
<dbReference type="PROSITE" id="PS51194">
    <property type="entry name" value="HELICASE_CTER"/>
    <property type="match status" value="1"/>
</dbReference>
<evidence type="ECO:0000256" key="9">
    <source>
        <dbReference type="RuleBase" id="RU365068"/>
    </source>
</evidence>
<dbReference type="InterPro" id="IPR001650">
    <property type="entry name" value="Helicase_C-like"/>
</dbReference>
<dbReference type="CDD" id="cd18787">
    <property type="entry name" value="SF2_C_DEAD"/>
    <property type="match status" value="1"/>
</dbReference>
<dbReference type="InParanoid" id="A0A316VTI9"/>
<feature type="region of interest" description="Disordered" evidence="10">
    <location>
        <begin position="853"/>
        <end position="951"/>
    </location>
</feature>
<comment type="subcellular location">
    <subcellularLocation>
        <location evidence="1">Nucleus</location>
        <location evidence="1">Nucleolus</location>
    </subcellularLocation>
</comment>
<feature type="compositionally biased region" description="Polar residues" evidence="10">
    <location>
        <begin position="165"/>
        <end position="176"/>
    </location>
</feature>
<keyword evidence="14" id="KW-1185">Reference proteome</keyword>
<dbReference type="PANTHER" id="PTHR24031">
    <property type="entry name" value="RNA HELICASE"/>
    <property type="match status" value="1"/>
</dbReference>
<dbReference type="STRING" id="1522189.A0A316VTI9"/>
<evidence type="ECO:0000259" key="12">
    <source>
        <dbReference type="PROSITE" id="PS51194"/>
    </source>
</evidence>
<dbReference type="GeneID" id="37037574"/>
<dbReference type="GO" id="GO:0006364">
    <property type="term" value="P:rRNA processing"/>
    <property type="evidence" value="ECO:0007669"/>
    <property type="project" value="UniProtKB-KW"/>
</dbReference>
<keyword evidence="3" id="KW-0698">rRNA processing</keyword>
<evidence type="ECO:0000256" key="7">
    <source>
        <dbReference type="ARBA" id="ARBA00022840"/>
    </source>
</evidence>